<dbReference type="PANTHER" id="PTHR31061:SF24">
    <property type="entry name" value="LD22376P"/>
    <property type="match status" value="1"/>
</dbReference>
<sequence>QGRSNHRHTSHPPTHSHTLDHNAMRMESPTRHCLLEGANPPWKLNSALVSIANATSGSVFQTISDDCFNCTWKYGCTVEEGRTQMLIDSLFPTQMRLLHNGETSCHINASLHNLGRYTLDAISCTLNTDEQGEDTLGATLILWIGLFLLLFSHDLYLNFKTGWWSAQEDHHEYYFGNVPRHRTTRRLLSVSVFRGLCVVFMALANSEGGGLVQFQHSTWNGLTVADVILPSFLFCAGLSSQIAMSHRSSTEIDCKRLLNRLFYLSVIGLFIVNKDSDWRTIRIMGVLQRLAICQLIVYPMQVNSNQPQHELRITRKLRRFPMEQTAENPDEYDLITGEESNSVPVVEPILEGEHANYSSHYFGEWLNVASVYMLTLTLSFITLIVTCLVPTPDCPAGYFGPGGVGDQGAFVNCTGGLAGWLDRVLLGSHIYTDSPVKSIYDSLDIDPEGFLGTFNSAVNVAGGALAGQIIRWYPYRSEQYTRLIVYGTLHIGLGFLLKTVVPINKQMWTLSFSLVTVGISLLLYFVVRLAVDHVKTKIKLRALAYVGDNALLIFILQNAFAGHLPYEFFVGFSSISRALLSLWTVFISITAGFVFRYYDVKFKL</sequence>
<comment type="caution">
    <text evidence="4">The sequence shown here is derived from an EMBL/GenBank/DDBJ whole genome shotgun (WGS) entry which is preliminary data.</text>
</comment>
<feature type="transmembrane region" description="Helical" evidence="2">
    <location>
        <begin position="187"/>
        <end position="204"/>
    </location>
</feature>
<evidence type="ECO:0000256" key="1">
    <source>
        <dbReference type="SAM" id="MobiDB-lite"/>
    </source>
</evidence>
<feature type="transmembrane region" description="Helical" evidence="2">
    <location>
        <begin position="257"/>
        <end position="273"/>
    </location>
</feature>
<feature type="transmembrane region" description="Helical" evidence="2">
    <location>
        <begin position="580"/>
        <end position="598"/>
    </location>
</feature>
<dbReference type="InterPro" id="IPR012429">
    <property type="entry name" value="HGSNAT_cat"/>
</dbReference>
<accession>A0AAV5WY78</accession>
<feature type="transmembrane region" description="Helical" evidence="2">
    <location>
        <begin position="483"/>
        <end position="501"/>
    </location>
</feature>
<evidence type="ECO:0000256" key="2">
    <source>
        <dbReference type="SAM" id="Phobius"/>
    </source>
</evidence>
<keyword evidence="5" id="KW-1185">Reference proteome</keyword>
<dbReference type="Proteomes" id="UP001432322">
    <property type="component" value="Unassembled WGS sequence"/>
</dbReference>
<feature type="transmembrane region" description="Helical" evidence="2">
    <location>
        <begin position="224"/>
        <end position="245"/>
    </location>
</feature>
<gene>
    <name evidence="4" type="ORF">PFISCL1PPCAC_28126</name>
</gene>
<reference evidence="4" key="1">
    <citation type="submission" date="2023-10" db="EMBL/GenBank/DDBJ databases">
        <title>Genome assembly of Pristionchus species.</title>
        <authorList>
            <person name="Yoshida K."/>
            <person name="Sommer R.J."/>
        </authorList>
    </citation>
    <scope>NUCLEOTIDE SEQUENCE</scope>
    <source>
        <strain evidence="4">RS5133</strain>
    </source>
</reference>
<feature type="compositionally biased region" description="Basic residues" evidence="1">
    <location>
        <begin position="1"/>
        <end position="10"/>
    </location>
</feature>
<feature type="region of interest" description="Disordered" evidence="1">
    <location>
        <begin position="1"/>
        <end position="22"/>
    </location>
</feature>
<dbReference type="EMBL" id="BTSY01000007">
    <property type="protein sequence ID" value="GMT36829.1"/>
    <property type="molecule type" value="Genomic_DNA"/>
</dbReference>
<evidence type="ECO:0000259" key="3">
    <source>
        <dbReference type="Pfam" id="PF07786"/>
    </source>
</evidence>
<keyword evidence="2" id="KW-1133">Transmembrane helix</keyword>
<protein>
    <recommendedName>
        <fullName evidence="3">Heparan-alpha-glucosaminide N-acetyltransferase catalytic domain-containing protein</fullName>
    </recommendedName>
</protein>
<dbReference type="Pfam" id="PF07786">
    <property type="entry name" value="HGSNAT_cat"/>
    <property type="match status" value="1"/>
</dbReference>
<name>A0AAV5WY78_9BILA</name>
<dbReference type="AlphaFoldDB" id="A0AAV5WY78"/>
<feature type="transmembrane region" description="Helical" evidence="2">
    <location>
        <begin position="542"/>
        <end position="560"/>
    </location>
</feature>
<keyword evidence="2" id="KW-0472">Membrane</keyword>
<feature type="transmembrane region" description="Helical" evidence="2">
    <location>
        <begin position="507"/>
        <end position="530"/>
    </location>
</feature>
<proteinExistence type="predicted"/>
<evidence type="ECO:0000313" key="5">
    <source>
        <dbReference type="Proteomes" id="UP001432322"/>
    </source>
</evidence>
<dbReference type="PANTHER" id="PTHR31061">
    <property type="entry name" value="LD22376P"/>
    <property type="match status" value="1"/>
</dbReference>
<evidence type="ECO:0000313" key="4">
    <source>
        <dbReference type="EMBL" id="GMT36829.1"/>
    </source>
</evidence>
<organism evidence="4 5">
    <name type="scientific">Pristionchus fissidentatus</name>
    <dbReference type="NCBI Taxonomy" id="1538716"/>
    <lineage>
        <taxon>Eukaryota</taxon>
        <taxon>Metazoa</taxon>
        <taxon>Ecdysozoa</taxon>
        <taxon>Nematoda</taxon>
        <taxon>Chromadorea</taxon>
        <taxon>Rhabditida</taxon>
        <taxon>Rhabditina</taxon>
        <taxon>Diplogasteromorpha</taxon>
        <taxon>Diplogasteroidea</taxon>
        <taxon>Neodiplogasteridae</taxon>
        <taxon>Pristionchus</taxon>
    </lineage>
</organism>
<feature type="transmembrane region" description="Helical" evidence="2">
    <location>
        <begin position="369"/>
        <end position="389"/>
    </location>
</feature>
<feature type="domain" description="Heparan-alpha-glucosaminide N-acetyltransferase catalytic" evidence="3">
    <location>
        <begin position="186"/>
        <end position="300"/>
    </location>
</feature>
<keyword evidence="2" id="KW-0812">Transmembrane</keyword>
<feature type="non-terminal residue" evidence="4">
    <location>
        <position position="1"/>
    </location>
</feature>